<protein>
    <recommendedName>
        <fullName evidence="3">2-(3-amino-3-carboxypropyl)histidine synthase subunit 2</fullName>
    </recommendedName>
</protein>
<dbReference type="InterPro" id="IPR016435">
    <property type="entry name" value="DPH1/DPH2"/>
</dbReference>
<accession>A0ABQ9NIG8</accession>
<dbReference type="PANTHER" id="PTHR10762:SF2">
    <property type="entry name" value="2-(3-AMINO-3-CARBOXYPROPYL)HISTIDINE SYNTHASE SUBUNIT 2"/>
    <property type="match status" value="1"/>
</dbReference>
<reference evidence="1" key="1">
    <citation type="journal article" date="2023" name="Plant Biotechnol. J.">
        <title>Chromosome-level wild Hevea brasiliensis genome provides new tools for genomic-assisted breeding and valuable loci to elevate rubber yield.</title>
        <authorList>
            <person name="Cheng H."/>
            <person name="Song X."/>
            <person name="Hu Y."/>
            <person name="Wu T."/>
            <person name="Yang Q."/>
            <person name="An Z."/>
            <person name="Feng S."/>
            <person name="Deng Z."/>
            <person name="Wu W."/>
            <person name="Zeng X."/>
            <person name="Tu M."/>
            <person name="Wang X."/>
            <person name="Huang H."/>
        </authorList>
    </citation>
    <scope>NUCLEOTIDE SEQUENCE</scope>
    <source>
        <strain evidence="1">MT/VB/25A 57/8</strain>
    </source>
</reference>
<dbReference type="SFLD" id="SFLDS00032">
    <property type="entry name" value="Radical_SAM_3-amino-3-carboxyp"/>
    <property type="match status" value="1"/>
</dbReference>
<organism evidence="1 2">
    <name type="scientific">Hevea brasiliensis</name>
    <name type="common">Para rubber tree</name>
    <name type="synonym">Siphonia brasiliensis</name>
    <dbReference type="NCBI Taxonomy" id="3981"/>
    <lineage>
        <taxon>Eukaryota</taxon>
        <taxon>Viridiplantae</taxon>
        <taxon>Streptophyta</taxon>
        <taxon>Embryophyta</taxon>
        <taxon>Tracheophyta</taxon>
        <taxon>Spermatophyta</taxon>
        <taxon>Magnoliopsida</taxon>
        <taxon>eudicotyledons</taxon>
        <taxon>Gunneridae</taxon>
        <taxon>Pentapetalae</taxon>
        <taxon>rosids</taxon>
        <taxon>fabids</taxon>
        <taxon>Malpighiales</taxon>
        <taxon>Euphorbiaceae</taxon>
        <taxon>Crotonoideae</taxon>
        <taxon>Micrandreae</taxon>
        <taxon>Hevea</taxon>
    </lineage>
</organism>
<dbReference type="NCBIfam" id="TIGR00322">
    <property type="entry name" value="diphth2_R"/>
    <property type="match status" value="1"/>
</dbReference>
<evidence type="ECO:0008006" key="3">
    <source>
        <dbReference type="Google" id="ProtNLM"/>
    </source>
</evidence>
<dbReference type="Pfam" id="PF01866">
    <property type="entry name" value="Diphthamide_syn"/>
    <property type="match status" value="1"/>
</dbReference>
<name>A0ABQ9NIG8_HEVBR</name>
<comment type="caution">
    <text evidence="1">The sequence shown here is derived from an EMBL/GenBank/DDBJ whole genome shotgun (WGS) entry which is preliminary data.</text>
</comment>
<dbReference type="PANTHER" id="PTHR10762">
    <property type="entry name" value="DIPHTHAMIDE BIOSYNTHESIS PROTEIN"/>
    <property type="match status" value="1"/>
</dbReference>
<evidence type="ECO:0000313" key="1">
    <source>
        <dbReference type="EMBL" id="KAJ9190660.1"/>
    </source>
</evidence>
<feature type="non-terminal residue" evidence="1">
    <location>
        <position position="363"/>
    </location>
</feature>
<proteinExistence type="predicted"/>
<dbReference type="Proteomes" id="UP001174677">
    <property type="component" value="Chromosome 1"/>
</dbReference>
<keyword evidence="2" id="KW-1185">Reference proteome</keyword>
<sequence length="363" mass="40302">MDFKEVCEIGRTAHFIHNKNFTKVALQFPDELLKDSGRVVSDLRDKLQLLRESVTEQNGDSIEVQLFVMADTNYGSCCVDEVGALHIVADCVIHYGHTCLSRTSTLQAFFVFGKASISISSCAKILSDDASTSSKPIVVLYGLEYTYAIPHVREELAASSSMQSVPKSSMQSGPKSSMHSDFHFADVRCYVINPSDNKKNPDGLPIAFAAGSRHRIAGLMWELPNGHRREDYLLVWIFSGNPALAIYDAKENRLVTDLSQQRRILKCSCIITNAICDTVMFSSMFPVLKIALLDSKDFLAPVITPFEAMVAFSGCIGFNTPNVPHFTFKTCLNLSPIPFLSLALREQNFQFLHPNFTVPLVTV</sequence>
<dbReference type="Gene3D" id="3.40.50.11840">
    <property type="entry name" value="Diphthamide synthesis DPH1/DPH2 domain 1"/>
    <property type="match status" value="1"/>
</dbReference>
<evidence type="ECO:0000313" key="2">
    <source>
        <dbReference type="Proteomes" id="UP001174677"/>
    </source>
</evidence>
<dbReference type="EMBL" id="JARPOI010000001">
    <property type="protein sequence ID" value="KAJ9190660.1"/>
    <property type="molecule type" value="Genomic_DNA"/>
</dbReference>
<dbReference type="InterPro" id="IPR042263">
    <property type="entry name" value="DPH1/DPH2_1"/>
</dbReference>
<gene>
    <name evidence="1" type="ORF">P3X46_001840</name>
</gene>